<dbReference type="Gene3D" id="1.10.1050.10">
    <property type="entry name" value="Ribosomal Protein S4 Delta 41, Chain A, domain 1"/>
    <property type="match status" value="1"/>
</dbReference>
<organism evidence="11">
    <name type="scientific">Chloropicon sieburthii</name>
    <dbReference type="NCBI Taxonomy" id="1764286"/>
    <lineage>
        <taxon>Eukaryota</taxon>
        <taxon>Viridiplantae</taxon>
        <taxon>Chlorophyta</taxon>
        <taxon>Chloropicophyceae</taxon>
        <taxon>Chloropicales</taxon>
        <taxon>Chloropicaceae</taxon>
        <taxon>Chloropicon</taxon>
    </lineage>
</organism>
<proteinExistence type="inferred from homology"/>
<evidence type="ECO:0000313" key="11">
    <source>
        <dbReference type="EMBL" id="QBX97664.1"/>
    </source>
</evidence>
<dbReference type="HAMAP" id="MF_01306_B">
    <property type="entry name" value="Ribosomal_uS4_B"/>
    <property type="match status" value="1"/>
</dbReference>
<evidence type="ECO:0000256" key="1">
    <source>
        <dbReference type="ARBA" id="ARBA00007465"/>
    </source>
</evidence>
<dbReference type="InterPro" id="IPR005709">
    <property type="entry name" value="Ribosomal_uS4_bac-type"/>
</dbReference>
<dbReference type="PROSITE" id="PS50889">
    <property type="entry name" value="S4"/>
    <property type="match status" value="1"/>
</dbReference>
<comment type="subunit">
    <text evidence="7">Part of the 30S ribosomal subunit. Contacts protein S5. The interaction surface between S4 and S5 is involved in control of translational fidelity.</text>
</comment>
<protein>
    <recommendedName>
        <fullName evidence="6 7">Small ribosomal subunit protein uS4c</fullName>
    </recommendedName>
</protein>
<dbReference type="GO" id="GO:0003735">
    <property type="term" value="F:structural constituent of ribosome"/>
    <property type="evidence" value="ECO:0007669"/>
    <property type="project" value="InterPro"/>
</dbReference>
<dbReference type="PROSITE" id="PS00632">
    <property type="entry name" value="RIBOSOMAL_S4"/>
    <property type="match status" value="1"/>
</dbReference>
<dbReference type="InterPro" id="IPR001912">
    <property type="entry name" value="Ribosomal_uS4_N"/>
</dbReference>
<evidence type="ECO:0000256" key="4">
    <source>
        <dbReference type="ARBA" id="ARBA00022980"/>
    </source>
</evidence>
<evidence type="ECO:0000256" key="2">
    <source>
        <dbReference type="ARBA" id="ARBA00022730"/>
    </source>
</evidence>
<evidence type="ECO:0000256" key="7">
    <source>
        <dbReference type="HAMAP-Rule" id="MF_01306"/>
    </source>
</evidence>
<dbReference type="SMART" id="SM00363">
    <property type="entry name" value="S4"/>
    <property type="match status" value="1"/>
</dbReference>
<dbReference type="Gene3D" id="3.10.290.10">
    <property type="entry name" value="RNA-binding S4 domain"/>
    <property type="match status" value="1"/>
</dbReference>
<accession>A0A4D6C1E4</accession>
<dbReference type="GO" id="GO:0015935">
    <property type="term" value="C:small ribosomal subunit"/>
    <property type="evidence" value="ECO:0007669"/>
    <property type="project" value="InterPro"/>
</dbReference>
<gene>
    <name evidence="7 11" type="primary">rps4</name>
</gene>
<keyword evidence="5 7" id="KW-0687">Ribonucleoprotein</keyword>
<feature type="domain" description="RNA-binding S4" evidence="9">
    <location>
        <begin position="83"/>
        <end position="147"/>
    </location>
</feature>
<evidence type="ECO:0000256" key="3">
    <source>
        <dbReference type="ARBA" id="ARBA00022884"/>
    </source>
</evidence>
<feature type="domain" description="Small ribosomal subunit protein uS4 N-terminal" evidence="10">
    <location>
        <begin position="3"/>
        <end position="82"/>
    </location>
</feature>
<dbReference type="GO" id="GO:0006412">
    <property type="term" value="P:translation"/>
    <property type="evidence" value="ECO:0007669"/>
    <property type="project" value="UniProtKB-UniRule"/>
</dbReference>
<dbReference type="FunFam" id="3.10.290.10:FF:000001">
    <property type="entry name" value="30S ribosomal protein S4"/>
    <property type="match status" value="1"/>
</dbReference>
<dbReference type="CDD" id="cd00165">
    <property type="entry name" value="S4"/>
    <property type="match status" value="1"/>
</dbReference>
<keyword evidence="3 7" id="KW-0694">RNA-binding</keyword>
<evidence type="ECO:0000259" key="10">
    <source>
        <dbReference type="SMART" id="SM01390"/>
    </source>
</evidence>
<dbReference type="AlphaFoldDB" id="A0A4D6C1E4"/>
<dbReference type="FunFam" id="1.10.1050.10:FF:000002">
    <property type="entry name" value="30S ribosomal protein S4, chloroplastic"/>
    <property type="match status" value="1"/>
</dbReference>
<comment type="function">
    <text evidence="7">With S5 and S12 plays an important role in translational accuracy.</text>
</comment>
<name>A0A4D6C1E4_9CHLO</name>
<dbReference type="NCBIfam" id="NF003717">
    <property type="entry name" value="PRK05327.1"/>
    <property type="match status" value="1"/>
</dbReference>
<dbReference type="RefSeq" id="YP_009646140.1">
    <property type="nucleotide sequence ID" value="NC_042483.1"/>
</dbReference>
<reference evidence="11" key="1">
    <citation type="journal article" date="2019" name="Genome Biol. Evol.">
        <title>Tracing the Evolution of the Plastome and Mitogenome in the Chloropicophyceae Uncovered Convergent tRNA Gene Losses and a Variant Plastid Genetic Code.</title>
        <authorList>
            <person name="Turmel M."/>
            <person name="Dos Santos A.L."/>
            <person name="Otis C."/>
            <person name="Sergerie R."/>
            <person name="Lemieux C."/>
        </authorList>
    </citation>
    <scope>NUCLEOTIDE SEQUENCE</scope>
</reference>
<keyword evidence="11" id="KW-0934">Plastid</keyword>
<dbReference type="InterPro" id="IPR002942">
    <property type="entry name" value="S4_RNA-bd"/>
</dbReference>
<dbReference type="SUPFAM" id="SSF55174">
    <property type="entry name" value="Alpha-L RNA-binding motif"/>
    <property type="match status" value="1"/>
</dbReference>
<dbReference type="GeneID" id="40350683"/>
<sequence length="196" mass="22374">MSRYRGPRVKIVKRLGTLPGLTRKSPKKRSNRARLSQYGIRLCEKQKLRYHYGLSEHQLLRYVKQAKQASGSTSRSLMKSLELRLDNIVFRLGFAPTIVAARQLVTHGHITVNGKLLNIPSYSCRIGDSIEVQPVKTSQTLVENFIQTAPRRSKRASIPPHLNLRQNELSGQVQSEPRLDWTGLQINELLVVEFYS</sequence>
<dbReference type="NCBIfam" id="TIGR01017">
    <property type="entry name" value="rpsD_bact"/>
    <property type="match status" value="1"/>
</dbReference>
<keyword evidence="2 7" id="KW-0699">rRNA-binding</keyword>
<comment type="function">
    <text evidence="7">One of the primary rRNA binding proteins, it binds directly to 16S rRNA where it nucleates assembly of the body of the 30S subunit.</text>
</comment>
<dbReference type="GO" id="GO:0019843">
    <property type="term" value="F:rRNA binding"/>
    <property type="evidence" value="ECO:0007669"/>
    <property type="project" value="UniProtKB-UniRule"/>
</dbReference>
<keyword evidence="11" id="KW-0150">Chloroplast</keyword>
<dbReference type="InterPro" id="IPR036986">
    <property type="entry name" value="S4_RNA-bd_sf"/>
</dbReference>
<dbReference type="InterPro" id="IPR022801">
    <property type="entry name" value="Ribosomal_uS4"/>
</dbReference>
<dbReference type="GO" id="GO:0042274">
    <property type="term" value="P:ribosomal small subunit biogenesis"/>
    <property type="evidence" value="ECO:0007669"/>
    <property type="project" value="TreeGrafter"/>
</dbReference>
<keyword evidence="4 7" id="KW-0689">Ribosomal protein</keyword>
<dbReference type="InterPro" id="IPR018079">
    <property type="entry name" value="Ribosomal_uS4_CS"/>
</dbReference>
<comment type="subcellular location">
    <subcellularLocation>
        <location evidence="7">Plastid</location>
        <location evidence="7">Chloroplast</location>
    </subcellularLocation>
</comment>
<dbReference type="SMART" id="SM01390">
    <property type="entry name" value="Ribosomal_S4"/>
    <property type="match status" value="1"/>
</dbReference>
<evidence type="ECO:0000256" key="5">
    <source>
        <dbReference type="ARBA" id="ARBA00023274"/>
    </source>
</evidence>
<dbReference type="Pfam" id="PF00163">
    <property type="entry name" value="Ribosomal_S4"/>
    <property type="match status" value="1"/>
</dbReference>
<dbReference type="PANTHER" id="PTHR11831">
    <property type="entry name" value="30S 40S RIBOSOMAL PROTEIN"/>
    <property type="match status" value="1"/>
</dbReference>
<dbReference type="PANTHER" id="PTHR11831:SF4">
    <property type="entry name" value="SMALL RIBOSOMAL SUBUNIT PROTEIN US4M"/>
    <property type="match status" value="1"/>
</dbReference>
<evidence type="ECO:0000256" key="8">
    <source>
        <dbReference type="RuleBase" id="RU003699"/>
    </source>
</evidence>
<geneLocation type="chloroplast" evidence="11"/>
<dbReference type="EMBL" id="MK085986">
    <property type="protein sequence ID" value="QBX97664.1"/>
    <property type="molecule type" value="Genomic_DNA"/>
</dbReference>
<evidence type="ECO:0000259" key="9">
    <source>
        <dbReference type="SMART" id="SM00363"/>
    </source>
</evidence>
<comment type="similarity">
    <text evidence="1 7 8">Belongs to the universal ribosomal protein uS4 family.</text>
</comment>
<dbReference type="GO" id="GO:0009507">
    <property type="term" value="C:chloroplast"/>
    <property type="evidence" value="ECO:0007669"/>
    <property type="project" value="UniProtKB-SubCell"/>
</dbReference>
<evidence type="ECO:0000256" key="6">
    <source>
        <dbReference type="ARBA" id="ARBA00035158"/>
    </source>
</evidence>
<dbReference type="Pfam" id="PF01479">
    <property type="entry name" value="S4"/>
    <property type="match status" value="1"/>
</dbReference>